<accession>A0AAV1CEZ3</accession>
<keyword evidence="3" id="KW-1185">Reference proteome</keyword>
<evidence type="ECO:0000313" key="3">
    <source>
        <dbReference type="Proteomes" id="UP001161247"/>
    </source>
</evidence>
<gene>
    <name evidence="2" type="ORF">OLC1_LOCUS4630</name>
</gene>
<dbReference type="EMBL" id="OX459119">
    <property type="protein sequence ID" value="CAI9093137.1"/>
    <property type="molecule type" value="Genomic_DNA"/>
</dbReference>
<protein>
    <submittedName>
        <fullName evidence="2">OLC1v1028558C1</fullName>
    </submittedName>
</protein>
<evidence type="ECO:0000313" key="2">
    <source>
        <dbReference type="EMBL" id="CAI9093137.1"/>
    </source>
</evidence>
<organism evidence="2 3">
    <name type="scientific">Oldenlandia corymbosa var. corymbosa</name>
    <dbReference type="NCBI Taxonomy" id="529605"/>
    <lineage>
        <taxon>Eukaryota</taxon>
        <taxon>Viridiplantae</taxon>
        <taxon>Streptophyta</taxon>
        <taxon>Embryophyta</taxon>
        <taxon>Tracheophyta</taxon>
        <taxon>Spermatophyta</taxon>
        <taxon>Magnoliopsida</taxon>
        <taxon>eudicotyledons</taxon>
        <taxon>Gunneridae</taxon>
        <taxon>Pentapetalae</taxon>
        <taxon>asterids</taxon>
        <taxon>lamiids</taxon>
        <taxon>Gentianales</taxon>
        <taxon>Rubiaceae</taxon>
        <taxon>Rubioideae</taxon>
        <taxon>Spermacoceae</taxon>
        <taxon>Hedyotis-Oldenlandia complex</taxon>
        <taxon>Oldenlandia</taxon>
    </lineage>
</organism>
<feature type="compositionally biased region" description="Acidic residues" evidence="1">
    <location>
        <begin position="92"/>
        <end position="108"/>
    </location>
</feature>
<feature type="compositionally biased region" description="Polar residues" evidence="1">
    <location>
        <begin position="71"/>
        <end position="81"/>
    </location>
</feature>
<feature type="compositionally biased region" description="Polar residues" evidence="1">
    <location>
        <begin position="54"/>
        <end position="63"/>
    </location>
</feature>
<reference evidence="2" key="1">
    <citation type="submission" date="2023-03" db="EMBL/GenBank/DDBJ databases">
        <authorList>
            <person name="Julca I."/>
        </authorList>
    </citation>
    <scope>NUCLEOTIDE SEQUENCE</scope>
</reference>
<dbReference type="Proteomes" id="UP001161247">
    <property type="component" value="Chromosome 2"/>
</dbReference>
<name>A0AAV1CEZ3_OLDCO</name>
<proteinExistence type="predicted"/>
<evidence type="ECO:0000256" key="1">
    <source>
        <dbReference type="SAM" id="MobiDB-lite"/>
    </source>
</evidence>
<sequence>MASNYHHPLDEIDLNIEFIQSHIEDGNNPRKIYNHLQDVNDVAMDNFVIDLNVTPSSPSNGMPQPTHPTLDLNQEPISFSEENNDHSVDGETTTDENVEFSNESMDETDFSKSEC</sequence>
<dbReference type="AlphaFoldDB" id="A0AAV1CEZ3"/>
<feature type="region of interest" description="Disordered" evidence="1">
    <location>
        <begin position="54"/>
        <end position="115"/>
    </location>
</feature>